<dbReference type="AlphaFoldDB" id="A0A6C0DM76"/>
<feature type="compositionally biased region" description="Low complexity" evidence="1">
    <location>
        <begin position="175"/>
        <end position="189"/>
    </location>
</feature>
<dbReference type="EMBL" id="MN739634">
    <property type="protein sequence ID" value="QHT17374.1"/>
    <property type="molecule type" value="Genomic_DNA"/>
</dbReference>
<reference evidence="2" key="1">
    <citation type="journal article" date="2020" name="Nature">
        <title>Giant virus diversity and host interactions through global metagenomics.</title>
        <authorList>
            <person name="Schulz F."/>
            <person name="Roux S."/>
            <person name="Paez-Espino D."/>
            <person name="Jungbluth S."/>
            <person name="Walsh D.A."/>
            <person name="Denef V.J."/>
            <person name="McMahon K.D."/>
            <person name="Konstantinidis K.T."/>
            <person name="Eloe-Fadrosh E.A."/>
            <person name="Kyrpides N.C."/>
            <person name="Woyke T."/>
        </authorList>
    </citation>
    <scope>NUCLEOTIDE SEQUENCE</scope>
    <source>
        <strain evidence="2">GVMAG-M-3300023174-24</strain>
    </source>
</reference>
<proteinExistence type="predicted"/>
<protein>
    <submittedName>
        <fullName evidence="2">Uncharacterized protein</fullName>
    </submittedName>
</protein>
<accession>A0A6C0DM76</accession>
<feature type="region of interest" description="Disordered" evidence="1">
    <location>
        <begin position="152"/>
        <end position="204"/>
    </location>
</feature>
<sequence length="204" mass="23933">MNMNNNYKIKNIGKTKTLIYNGTKSPKKNDIEWSIDYDNKNGVDLNVNMDNNGDKSHYHQYLTNSELEELLKIPVVDKSIHQRLLEDFDPYTTTNFNNNSNSNNLDLITYPRTEPQYSYPYPYSDKMQNDIMQYNQLPIIFQRSSELTKKSRPKVIKIKIYTKKHKKHNSRSRSRSSSSRSRSRSSSSRSRSRSSRTNNTSKTT</sequence>
<feature type="compositionally biased region" description="Basic residues" evidence="1">
    <location>
        <begin position="152"/>
        <end position="174"/>
    </location>
</feature>
<organism evidence="2">
    <name type="scientific">viral metagenome</name>
    <dbReference type="NCBI Taxonomy" id="1070528"/>
    <lineage>
        <taxon>unclassified sequences</taxon>
        <taxon>metagenomes</taxon>
        <taxon>organismal metagenomes</taxon>
    </lineage>
</organism>
<name>A0A6C0DM76_9ZZZZ</name>
<evidence type="ECO:0000313" key="2">
    <source>
        <dbReference type="EMBL" id="QHT17374.1"/>
    </source>
</evidence>
<evidence type="ECO:0000256" key="1">
    <source>
        <dbReference type="SAM" id="MobiDB-lite"/>
    </source>
</evidence>